<sequence>MTIDRLGGSIVAIPTPFKSNGDLDLETFDRLVDWHLEQGTDALVVCGTTGETPTLTEEEDAIMIERAVKRVGGRIPVIAGTGSNSTKECITYSTRAVNHGADALLVVAPYYNKPTDKGLRLHFSTVAESVKVPVILYNVPGRTGSCISPKTAAWLGEKYDNIIGIKEAGGNLAVFADLLALCPKGFKILSGDDFLAPSANFLGAHGCISVVANVIPRDFHLLMKASIEGNLGESRRLFFKYKRLMELLFIESNPIPVKTALAMMGKIGPALRLPLCPMEEHNEAILREELQKLGLVK</sequence>
<comment type="subcellular location">
    <subcellularLocation>
        <location evidence="12">Cytoplasm</location>
    </subcellularLocation>
</comment>
<reference evidence="16" key="2">
    <citation type="submission" date="2022-06" db="EMBL/GenBank/DDBJ databases">
        <title>Xiashengella guii gen. nov. sp. nov., a bacterium isolated form anaerobic digestion tank.</title>
        <authorList>
            <person name="Huang H."/>
        </authorList>
    </citation>
    <scope>NUCLEOTIDE SEQUENCE</scope>
    <source>
        <strain evidence="16">Ai-910</strain>
    </source>
</reference>
<dbReference type="NCBIfam" id="TIGR00674">
    <property type="entry name" value="dapA"/>
    <property type="match status" value="1"/>
</dbReference>
<dbReference type="GO" id="GO:0005829">
    <property type="term" value="C:cytosol"/>
    <property type="evidence" value="ECO:0007669"/>
    <property type="project" value="TreeGrafter"/>
</dbReference>
<evidence type="ECO:0000256" key="3">
    <source>
        <dbReference type="ARBA" id="ARBA00007592"/>
    </source>
</evidence>
<evidence type="ECO:0000256" key="9">
    <source>
        <dbReference type="ARBA" id="ARBA00023239"/>
    </source>
</evidence>
<keyword evidence="8 12" id="KW-0457">Lysine biosynthesis</keyword>
<evidence type="ECO:0000256" key="14">
    <source>
        <dbReference type="PIRSR" id="PIRSR001365-1"/>
    </source>
</evidence>
<evidence type="ECO:0000256" key="15">
    <source>
        <dbReference type="PIRSR" id="PIRSR001365-2"/>
    </source>
</evidence>
<organism evidence="16 17">
    <name type="scientific">Xiashengella succiniciproducens</name>
    <dbReference type="NCBI Taxonomy" id="2949635"/>
    <lineage>
        <taxon>Bacteria</taxon>
        <taxon>Pseudomonadati</taxon>
        <taxon>Bacteroidota</taxon>
        <taxon>Bacteroidia</taxon>
        <taxon>Marinilabiliales</taxon>
        <taxon>Marinilabiliaceae</taxon>
        <taxon>Xiashengella</taxon>
    </lineage>
</organism>
<feature type="site" description="Part of a proton relay during catalysis" evidence="12">
    <location>
        <position position="48"/>
    </location>
</feature>
<proteinExistence type="inferred from homology"/>
<evidence type="ECO:0000256" key="7">
    <source>
        <dbReference type="ARBA" id="ARBA00022915"/>
    </source>
</evidence>
<evidence type="ECO:0000256" key="6">
    <source>
        <dbReference type="ARBA" id="ARBA00022605"/>
    </source>
</evidence>
<reference evidence="16" key="1">
    <citation type="submission" date="2022-05" db="EMBL/GenBank/DDBJ databases">
        <authorList>
            <person name="Sun X."/>
        </authorList>
    </citation>
    <scope>NUCLEOTIDE SEQUENCE</scope>
    <source>
        <strain evidence="16">Ai-910</strain>
    </source>
</reference>
<keyword evidence="17" id="KW-1185">Reference proteome</keyword>
<keyword evidence="10 12" id="KW-0704">Schiff base</keyword>
<dbReference type="GO" id="GO:0019877">
    <property type="term" value="P:diaminopimelate biosynthetic process"/>
    <property type="evidence" value="ECO:0007669"/>
    <property type="project" value="UniProtKB-UniRule"/>
</dbReference>
<comment type="function">
    <text evidence="1 12">Catalyzes the condensation of (S)-aspartate-beta-semialdehyde [(S)-ASA] and pyruvate to 4-hydroxy-tetrahydrodipicolinate (HTPA).</text>
</comment>
<dbReference type="AlphaFoldDB" id="A0A9J6ZTC3"/>
<protein>
    <recommendedName>
        <fullName evidence="4 12">4-hydroxy-tetrahydrodipicolinate synthase</fullName>
        <shortName evidence="12">HTPA synthase</shortName>
        <ecNumber evidence="4 12">4.3.3.7</ecNumber>
    </recommendedName>
</protein>
<dbReference type="PROSITE" id="PS00666">
    <property type="entry name" value="DHDPS_2"/>
    <property type="match status" value="1"/>
</dbReference>
<name>A0A9J6ZTC3_9BACT</name>
<comment type="subunit">
    <text evidence="12">Homotetramer; dimer of dimers.</text>
</comment>
<dbReference type="HAMAP" id="MF_00418">
    <property type="entry name" value="DapA"/>
    <property type="match status" value="1"/>
</dbReference>
<dbReference type="KEGG" id="alkq:M9189_04045"/>
<dbReference type="InterPro" id="IPR020625">
    <property type="entry name" value="Schiff_base-form_aldolases_AS"/>
</dbReference>
<feature type="binding site" evidence="12 15">
    <location>
        <position position="208"/>
    </location>
    <ligand>
        <name>pyruvate</name>
        <dbReference type="ChEBI" id="CHEBI:15361"/>
    </ligand>
</feature>
<feature type="active site" description="Schiff-base intermediate with substrate" evidence="12 14">
    <location>
        <position position="166"/>
    </location>
</feature>
<evidence type="ECO:0000256" key="4">
    <source>
        <dbReference type="ARBA" id="ARBA00012086"/>
    </source>
</evidence>
<keyword evidence="7 12" id="KW-0220">Diaminopimelate biosynthesis</keyword>
<accession>A0A9J6ZTC3</accession>
<dbReference type="Gene3D" id="3.20.20.70">
    <property type="entry name" value="Aldolase class I"/>
    <property type="match status" value="1"/>
</dbReference>
<dbReference type="PANTHER" id="PTHR12128:SF66">
    <property type="entry name" value="4-HYDROXY-2-OXOGLUTARATE ALDOLASE, MITOCHONDRIAL"/>
    <property type="match status" value="1"/>
</dbReference>
<evidence type="ECO:0000256" key="11">
    <source>
        <dbReference type="ARBA" id="ARBA00047836"/>
    </source>
</evidence>
<dbReference type="GO" id="GO:0008840">
    <property type="term" value="F:4-hydroxy-tetrahydrodipicolinate synthase activity"/>
    <property type="evidence" value="ECO:0007669"/>
    <property type="project" value="UniProtKB-UniRule"/>
</dbReference>
<dbReference type="SUPFAM" id="SSF51569">
    <property type="entry name" value="Aldolase"/>
    <property type="match status" value="1"/>
</dbReference>
<evidence type="ECO:0000256" key="10">
    <source>
        <dbReference type="ARBA" id="ARBA00023270"/>
    </source>
</evidence>
<feature type="active site" description="Proton donor/acceptor" evidence="12 14">
    <location>
        <position position="137"/>
    </location>
</feature>
<dbReference type="EC" id="4.3.3.7" evidence="4 12"/>
<dbReference type="EMBL" id="CP098400">
    <property type="protein sequence ID" value="URW80520.1"/>
    <property type="molecule type" value="Genomic_DNA"/>
</dbReference>
<dbReference type="PANTHER" id="PTHR12128">
    <property type="entry name" value="DIHYDRODIPICOLINATE SYNTHASE"/>
    <property type="match status" value="1"/>
</dbReference>
<dbReference type="PIRSF" id="PIRSF001365">
    <property type="entry name" value="DHDPS"/>
    <property type="match status" value="1"/>
</dbReference>
<evidence type="ECO:0000256" key="5">
    <source>
        <dbReference type="ARBA" id="ARBA00022490"/>
    </source>
</evidence>
<dbReference type="InterPro" id="IPR002220">
    <property type="entry name" value="DapA-like"/>
</dbReference>
<evidence type="ECO:0000256" key="13">
    <source>
        <dbReference type="PIRNR" id="PIRNR001365"/>
    </source>
</evidence>
<evidence type="ECO:0000313" key="16">
    <source>
        <dbReference type="EMBL" id="URW80520.1"/>
    </source>
</evidence>
<comment type="pathway">
    <text evidence="2 12">Amino-acid biosynthesis; L-lysine biosynthesis via DAP pathway; (S)-tetrahydrodipicolinate from L-aspartate: step 3/4.</text>
</comment>
<dbReference type="GO" id="GO:0009089">
    <property type="term" value="P:lysine biosynthetic process via diaminopimelate"/>
    <property type="evidence" value="ECO:0007669"/>
    <property type="project" value="UniProtKB-UniRule"/>
</dbReference>
<evidence type="ECO:0000313" key="17">
    <source>
        <dbReference type="Proteomes" id="UP001056426"/>
    </source>
</evidence>
<dbReference type="InterPro" id="IPR005263">
    <property type="entry name" value="DapA"/>
</dbReference>
<comment type="catalytic activity">
    <reaction evidence="11 12">
        <text>L-aspartate 4-semialdehyde + pyruvate = (2S,4S)-4-hydroxy-2,3,4,5-tetrahydrodipicolinate + H2O + H(+)</text>
        <dbReference type="Rhea" id="RHEA:34171"/>
        <dbReference type="ChEBI" id="CHEBI:15361"/>
        <dbReference type="ChEBI" id="CHEBI:15377"/>
        <dbReference type="ChEBI" id="CHEBI:15378"/>
        <dbReference type="ChEBI" id="CHEBI:67139"/>
        <dbReference type="ChEBI" id="CHEBI:537519"/>
        <dbReference type="EC" id="4.3.3.7"/>
    </reaction>
</comment>
<dbReference type="PRINTS" id="PR00146">
    <property type="entry name" value="DHPICSNTHASE"/>
</dbReference>
<dbReference type="SMART" id="SM01130">
    <property type="entry name" value="DHDPS"/>
    <property type="match status" value="1"/>
</dbReference>
<dbReference type="CDD" id="cd00950">
    <property type="entry name" value="DHDPS"/>
    <property type="match status" value="1"/>
</dbReference>
<evidence type="ECO:0000256" key="12">
    <source>
        <dbReference type="HAMAP-Rule" id="MF_00418"/>
    </source>
</evidence>
<gene>
    <name evidence="12 16" type="primary">dapA</name>
    <name evidence="16" type="ORF">M9189_04045</name>
</gene>
<dbReference type="Pfam" id="PF00701">
    <property type="entry name" value="DHDPS"/>
    <property type="match status" value="1"/>
</dbReference>
<keyword evidence="6 12" id="KW-0028">Amino-acid biosynthesis</keyword>
<comment type="caution">
    <text evidence="12">Was originally thought to be a dihydrodipicolinate synthase (DHDPS), catalyzing the condensation of (S)-aspartate-beta-semialdehyde [(S)-ASA] and pyruvate to dihydrodipicolinate (DHDP). However, it was shown in E.coli that the product of the enzymatic reaction is not dihydrodipicolinate but in fact (4S)-4-hydroxy-2,3,4,5-tetrahydro-(2S)-dipicolinic acid (HTPA), and that the consecutive dehydration reaction leading to DHDP is not spontaneous but catalyzed by DapB.</text>
</comment>
<dbReference type="Proteomes" id="UP001056426">
    <property type="component" value="Chromosome"/>
</dbReference>
<evidence type="ECO:0000256" key="8">
    <source>
        <dbReference type="ARBA" id="ARBA00023154"/>
    </source>
</evidence>
<feature type="site" description="Part of a proton relay during catalysis" evidence="12">
    <location>
        <position position="111"/>
    </location>
</feature>
<comment type="similarity">
    <text evidence="3 12 13">Belongs to the DapA family.</text>
</comment>
<dbReference type="RefSeq" id="WP_250724803.1">
    <property type="nucleotide sequence ID" value="NZ_CP098400.1"/>
</dbReference>
<evidence type="ECO:0000256" key="2">
    <source>
        <dbReference type="ARBA" id="ARBA00005120"/>
    </source>
</evidence>
<keyword evidence="9 12" id="KW-0456">Lyase</keyword>
<dbReference type="InterPro" id="IPR013785">
    <property type="entry name" value="Aldolase_TIM"/>
</dbReference>
<evidence type="ECO:0000256" key="1">
    <source>
        <dbReference type="ARBA" id="ARBA00003294"/>
    </source>
</evidence>
<feature type="binding site" evidence="12 15">
    <location>
        <position position="49"/>
    </location>
    <ligand>
        <name>pyruvate</name>
        <dbReference type="ChEBI" id="CHEBI:15361"/>
    </ligand>
</feature>
<keyword evidence="5 12" id="KW-0963">Cytoplasm</keyword>